<keyword evidence="1" id="KW-0732">Signal</keyword>
<dbReference type="Pfam" id="PF17957">
    <property type="entry name" value="Big_7"/>
    <property type="match status" value="1"/>
</dbReference>
<dbReference type="Gene3D" id="2.60.40.650">
    <property type="match status" value="1"/>
</dbReference>
<gene>
    <name evidence="5" type="ORF">Vau01_116500</name>
</gene>
<evidence type="ECO:0000256" key="1">
    <source>
        <dbReference type="ARBA" id="ARBA00022729"/>
    </source>
</evidence>
<reference evidence="5" key="1">
    <citation type="submission" date="2021-01" db="EMBL/GenBank/DDBJ databases">
        <title>Whole genome shotgun sequence of Virgisporangium aurantiacum NBRC 16421.</title>
        <authorList>
            <person name="Komaki H."/>
            <person name="Tamura T."/>
        </authorList>
    </citation>
    <scope>NUCLEOTIDE SEQUENCE</scope>
    <source>
        <strain evidence="5">NBRC 16421</strain>
    </source>
</reference>
<evidence type="ECO:0008006" key="7">
    <source>
        <dbReference type="Google" id="ProtNLM"/>
    </source>
</evidence>
<keyword evidence="6" id="KW-1185">Reference proteome</keyword>
<dbReference type="InterPro" id="IPR025141">
    <property type="entry name" value="DUF4082"/>
</dbReference>
<feature type="domain" description="DUF4082" evidence="3">
    <location>
        <begin position="889"/>
        <end position="1035"/>
    </location>
</feature>
<evidence type="ECO:0000313" key="6">
    <source>
        <dbReference type="Proteomes" id="UP000612585"/>
    </source>
</evidence>
<evidence type="ECO:0000259" key="2">
    <source>
        <dbReference type="Pfam" id="PF13205"/>
    </source>
</evidence>
<dbReference type="InterPro" id="IPR046540">
    <property type="entry name" value="DMFA2_C"/>
</dbReference>
<proteinExistence type="predicted"/>
<dbReference type="Pfam" id="PF13205">
    <property type="entry name" value="Big_5"/>
    <property type="match status" value="1"/>
</dbReference>
<dbReference type="InterPro" id="IPR014755">
    <property type="entry name" value="Cu-Rt/internalin_Ig-like"/>
</dbReference>
<dbReference type="SUPFAM" id="SSF81296">
    <property type="entry name" value="E set domains"/>
    <property type="match status" value="1"/>
</dbReference>
<dbReference type="InterPro" id="IPR014756">
    <property type="entry name" value="Ig_E-set"/>
</dbReference>
<dbReference type="InterPro" id="IPR032812">
    <property type="entry name" value="SbsA_Ig"/>
</dbReference>
<dbReference type="Proteomes" id="UP000612585">
    <property type="component" value="Unassembled WGS sequence"/>
</dbReference>
<dbReference type="AlphaFoldDB" id="A0A8J4E7C1"/>
<evidence type="ECO:0000313" key="5">
    <source>
        <dbReference type="EMBL" id="GIJ64134.1"/>
    </source>
</evidence>
<dbReference type="Pfam" id="PF20254">
    <property type="entry name" value="DMFA2_C"/>
    <property type="match status" value="1"/>
</dbReference>
<evidence type="ECO:0000259" key="4">
    <source>
        <dbReference type="Pfam" id="PF20254"/>
    </source>
</evidence>
<accession>A0A8J4E7C1</accession>
<name>A0A8J4E7C1_9ACTN</name>
<feature type="domain" description="DUF4082" evidence="3">
    <location>
        <begin position="619"/>
        <end position="765"/>
    </location>
</feature>
<sequence length="1042" mass="109195">MGVPLFPGTASADPCAPVVNAIACENSKAGTPSSIWEINGAGPADIQGYATEMSVNAGETVNFKVATTASSYRLDIYRMGYYAGNGARKVATLNRSGAQSQPNCIVEPSTGLVDCGNWGVSASWAVPASAVSGIYFAHLIRTDGGNSESHIYFVVRNDASQSNLLFQTSDTTWQAYNTYGGNSLYVGSPVGRAYKVSYNRPITTRTTGAEDMVWNAEYPMVRFLESNGYDVSYTSGIDTDRRGSLLRNHKAFLSVGHDEYWSAAQRANVEAARDAGVHLAFFSGNEVFWKTRWERSVDGSNTPYRTLVTYKETHANAKIDPAGQNVWTGTWRDPRFSPPADGGRPENALTGTIFKVQNTRDLQVPEADGKMRFWRGTSVASQPAGGVMTLGSGLVGYEWDEDPDNGFRPAGLIRMSSTTVTAGAGEMLLDHGTNFGPGTATHRLTMHRAASGALVFGAGTVQWSWGLDSNHDRGTGTASLPVQQATVNLFADMGAQPATLQSGLTAATASTDTTAPTTTITSPAAGASVEVNAPVTITGTATDTGGAVGAVEVSTDGGATWHPATGRGNWTYTWTPTALGAATVRARASDDSVNLGAVTSNAVTVAQRVCPCSLWNSATVPSITDHPDPNSVEVGVKFRSDVAGQVTGVRFYKSPSSTGTHVGHLWSASGQLLATVNFANETASGWQQALFSNPVTISANTTYVVSYYVPNGRYAFDQGYFASSGRDAVPLHALRNGVDGLNGVYRYGAGGGFPTSSWEASNYWVDVVFSTGSDTTPPTVTGRSPASGATGVPVTTTVAATFSEAVQSGSASIVVRNPAGTAVTGTTSYNAGTNTATFSPAAALAANTAYTATVSGARDAANNTMSTVSWTFTTAPAQTGTYSLWSNSAVPAVPDEPDPNAVEVGVKFRSDVAGQVTGMRFYKSPNSTGTHVGHLWSASGQLLATLTFTNETASGWQQALFSNPVTISANTTYVVSYYAPNGRYAQDTAYFASSGRDAAPLHALRSGVDGLNGVYRYGAGGGFPTSSWEASNYWVDVVFAAS</sequence>
<organism evidence="5 6">
    <name type="scientific">Virgisporangium aurantiacum</name>
    <dbReference type="NCBI Taxonomy" id="175570"/>
    <lineage>
        <taxon>Bacteria</taxon>
        <taxon>Bacillati</taxon>
        <taxon>Actinomycetota</taxon>
        <taxon>Actinomycetes</taxon>
        <taxon>Micromonosporales</taxon>
        <taxon>Micromonosporaceae</taxon>
        <taxon>Virgisporangium</taxon>
    </lineage>
</organism>
<evidence type="ECO:0000259" key="3">
    <source>
        <dbReference type="Pfam" id="PF13313"/>
    </source>
</evidence>
<dbReference type="Pfam" id="PF13313">
    <property type="entry name" value="DUF4082"/>
    <property type="match status" value="2"/>
</dbReference>
<dbReference type="EMBL" id="BOPG01000109">
    <property type="protein sequence ID" value="GIJ64134.1"/>
    <property type="molecule type" value="Genomic_DNA"/>
</dbReference>
<comment type="caution">
    <text evidence="5">The sequence shown here is derived from an EMBL/GenBank/DDBJ whole genome shotgun (WGS) entry which is preliminary data.</text>
</comment>
<feature type="domain" description="N,N-dimethylformamidase beta subunit-like C-terminal" evidence="4">
    <location>
        <begin position="74"/>
        <end position="471"/>
    </location>
</feature>
<protein>
    <recommendedName>
        <fullName evidence="7">DUF4082 domain-containing protein</fullName>
    </recommendedName>
</protein>
<feature type="domain" description="SbsA Ig-like" evidence="2">
    <location>
        <begin position="774"/>
        <end position="874"/>
    </location>
</feature>
<dbReference type="Gene3D" id="2.60.40.1220">
    <property type="match status" value="1"/>
</dbReference>